<dbReference type="OrthoDB" id="3827286at2"/>
<dbReference type="PROSITE" id="PS50043">
    <property type="entry name" value="HTH_LUXR_2"/>
    <property type="match status" value="1"/>
</dbReference>
<dbReference type="InterPro" id="IPR001789">
    <property type="entry name" value="Sig_transdc_resp-reg_receiver"/>
</dbReference>
<dbReference type="SUPFAM" id="SSF52172">
    <property type="entry name" value="CheY-like"/>
    <property type="match status" value="1"/>
</dbReference>
<dbReference type="InterPro" id="IPR000792">
    <property type="entry name" value="Tscrpt_reg_LuxR_C"/>
</dbReference>
<protein>
    <submittedName>
        <fullName evidence="6">Response regulator transcription factor</fullName>
    </submittedName>
</protein>
<dbReference type="InterPro" id="IPR058245">
    <property type="entry name" value="NreC/VraR/RcsB-like_REC"/>
</dbReference>
<dbReference type="GO" id="GO:0006355">
    <property type="term" value="P:regulation of DNA-templated transcription"/>
    <property type="evidence" value="ECO:0007669"/>
    <property type="project" value="InterPro"/>
</dbReference>
<dbReference type="PANTHER" id="PTHR43214">
    <property type="entry name" value="TWO-COMPONENT RESPONSE REGULATOR"/>
    <property type="match status" value="1"/>
</dbReference>
<dbReference type="EMBL" id="VKDB01000044">
    <property type="protein sequence ID" value="TSA79390.1"/>
    <property type="molecule type" value="Genomic_DNA"/>
</dbReference>
<keyword evidence="2" id="KW-0238">DNA-binding</keyword>
<comment type="caution">
    <text evidence="6">The sequence shown here is derived from an EMBL/GenBank/DDBJ whole genome shotgun (WGS) entry which is preliminary data.</text>
</comment>
<dbReference type="InterPro" id="IPR039420">
    <property type="entry name" value="WalR-like"/>
</dbReference>
<dbReference type="SMART" id="SM00421">
    <property type="entry name" value="HTH_LUXR"/>
    <property type="match status" value="1"/>
</dbReference>
<dbReference type="PROSITE" id="PS50110">
    <property type="entry name" value="RESPONSE_REGULATORY"/>
    <property type="match status" value="1"/>
</dbReference>
<dbReference type="InterPro" id="IPR011006">
    <property type="entry name" value="CheY-like_superfamily"/>
</dbReference>
<dbReference type="SMART" id="SM00448">
    <property type="entry name" value="REC"/>
    <property type="match status" value="1"/>
</dbReference>
<dbReference type="CDD" id="cd06170">
    <property type="entry name" value="LuxR_C_like"/>
    <property type="match status" value="1"/>
</dbReference>
<evidence type="ECO:0000256" key="2">
    <source>
        <dbReference type="ARBA" id="ARBA00023125"/>
    </source>
</evidence>
<dbReference type="Pfam" id="PF00072">
    <property type="entry name" value="Response_reg"/>
    <property type="match status" value="1"/>
</dbReference>
<feature type="modified residue" description="4-aspartylphosphate" evidence="3">
    <location>
        <position position="63"/>
    </location>
</feature>
<feature type="domain" description="Response regulatory" evidence="5">
    <location>
        <begin position="12"/>
        <end position="128"/>
    </location>
</feature>
<dbReference type="PRINTS" id="PR00038">
    <property type="entry name" value="HTHLUXR"/>
</dbReference>
<dbReference type="Proteomes" id="UP000316092">
    <property type="component" value="Unassembled WGS sequence"/>
</dbReference>
<organism evidence="6 7">
    <name type="scientific">Deinococcus detaillensis</name>
    <dbReference type="NCBI Taxonomy" id="2592048"/>
    <lineage>
        <taxon>Bacteria</taxon>
        <taxon>Thermotogati</taxon>
        <taxon>Deinococcota</taxon>
        <taxon>Deinococci</taxon>
        <taxon>Deinococcales</taxon>
        <taxon>Deinococcaceae</taxon>
        <taxon>Deinococcus</taxon>
    </lineage>
</organism>
<dbReference type="AlphaFoldDB" id="A0A553UGP2"/>
<dbReference type="Gene3D" id="3.40.50.2300">
    <property type="match status" value="1"/>
</dbReference>
<evidence type="ECO:0000256" key="1">
    <source>
        <dbReference type="ARBA" id="ARBA00022553"/>
    </source>
</evidence>
<reference evidence="6 7" key="1">
    <citation type="submission" date="2019-07" db="EMBL/GenBank/DDBJ databases">
        <title>Deinococcus detaillus sp. nov., isolated from humus soil in Antarctica.</title>
        <authorList>
            <person name="Zhang K."/>
        </authorList>
    </citation>
    <scope>NUCLEOTIDE SEQUENCE [LARGE SCALE GENOMIC DNA]</scope>
    <source>
        <strain evidence="6 7">H1</strain>
    </source>
</reference>
<dbReference type="GO" id="GO:0000160">
    <property type="term" value="P:phosphorelay signal transduction system"/>
    <property type="evidence" value="ECO:0007669"/>
    <property type="project" value="InterPro"/>
</dbReference>
<keyword evidence="1 3" id="KW-0597">Phosphoprotein</keyword>
<name>A0A553UGP2_9DEIO</name>
<keyword evidence="7" id="KW-1185">Reference proteome</keyword>
<dbReference type="GO" id="GO:0003677">
    <property type="term" value="F:DNA binding"/>
    <property type="evidence" value="ECO:0007669"/>
    <property type="project" value="UniProtKB-KW"/>
</dbReference>
<dbReference type="PANTHER" id="PTHR43214:SF43">
    <property type="entry name" value="TWO-COMPONENT RESPONSE REGULATOR"/>
    <property type="match status" value="1"/>
</dbReference>
<dbReference type="SUPFAM" id="SSF46894">
    <property type="entry name" value="C-terminal effector domain of the bipartite response regulators"/>
    <property type="match status" value="1"/>
</dbReference>
<evidence type="ECO:0000256" key="3">
    <source>
        <dbReference type="PROSITE-ProRule" id="PRU00169"/>
    </source>
</evidence>
<evidence type="ECO:0000313" key="7">
    <source>
        <dbReference type="Proteomes" id="UP000316092"/>
    </source>
</evidence>
<evidence type="ECO:0000259" key="5">
    <source>
        <dbReference type="PROSITE" id="PS50110"/>
    </source>
</evidence>
<evidence type="ECO:0000313" key="6">
    <source>
        <dbReference type="EMBL" id="TSA79390.1"/>
    </source>
</evidence>
<accession>A0A553UGP2</accession>
<feature type="domain" description="HTH luxR-type" evidence="4">
    <location>
        <begin position="148"/>
        <end position="213"/>
    </location>
</feature>
<gene>
    <name evidence="6" type="ORF">FNU79_18040</name>
</gene>
<dbReference type="InterPro" id="IPR016032">
    <property type="entry name" value="Sig_transdc_resp-reg_C-effctor"/>
</dbReference>
<proteinExistence type="predicted"/>
<dbReference type="Pfam" id="PF00196">
    <property type="entry name" value="GerE"/>
    <property type="match status" value="1"/>
</dbReference>
<evidence type="ECO:0000259" key="4">
    <source>
        <dbReference type="PROSITE" id="PS50043"/>
    </source>
</evidence>
<sequence length="215" mass="22585">MSSVSLPSAPIRIQIVEDHDLTRISLRALLSAQPGFQVVCEARTGEEALAQLAHSAVNVVLMDINLPGIDGIQAATEVGRIQPDARVMMLTASNRRDQVCAALASGAVAYCLKSASPEMIYQGVLSAATGGVFFDPQSAAHLLRSVDSGADLSPLSVRETSALRLVADGLSNKEIAQILGISVGLVKQLIQDILSKLQATDRTQAAVKAFRAGLI</sequence>
<dbReference type="CDD" id="cd17535">
    <property type="entry name" value="REC_NarL-like"/>
    <property type="match status" value="1"/>
</dbReference>